<name>A0A9Q1G994_SYNKA</name>
<accession>A0A9Q1G994</accession>
<keyword evidence="3" id="KW-1185">Reference proteome</keyword>
<dbReference type="Proteomes" id="UP001152622">
    <property type="component" value="Chromosome 1"/>
</dbReference>
<comment type="caution">
    <text evidence="2">The sequence shown here is derived from an EMBL/GenBank/DDBJ whole genome shotgun (WGS) entry which is preliminary data.</text>
</comment>
<evidence type="ECO:0000313" key="2">
    <source>
        <dbReference type="EMBL" id="KAJ8379939.1"/>
    </source>
</evidence>
<reference evidence="2" key="1">
    <citation type="journal article" date="2023" name="Science">
        <title>Genome structures resolve the early diversification of teleost fishes.</title>
        <authorList>
            <person name="Parey E."/>
            <person name="Louis A."/>
            <person name="Montfort J."/>
            <person name="Bouchez O."/>
            <person name="Roques C."/>
            <person name="Iampietro C."/>
            <person name="Lluch J."/>
            <person name="Castinel A."/>
            <person name="Donnadieu C."/>
            <person name="Desvignes T."/>
            <person name="Floi Bucao C."/>
            <person name="Jouanno E."/>
            <person name="Wen M."/>
            <person name="Mejri S."/>
            <person name="Dirks R."/>
            <person name="Jansen H."/>
            <person name="Henkel C."/>
            <person name="Chen W.J."/>
            <person name="Zahm M."/>
            <person name="Cabau C."/>
            <person name="Klopp C."/>
            <person name="Thompson A.W."/>
            <person name="Robinson-Rechavi M."/>
            <person name="Braasch I."/>
            <person name="Lecointre G."/>
            <person name="Bobe J."/>
            <person name="Postlethwait J.H."/>
            <person name="Berthelot C."/>
            <person name="Roest Crollius H."/>
            <person name="Guiguen Y."/>
        </authorList>
    </citation>
    <scope>NUCLEOTIDE SEQUENCE</scope>
    <source>
        <strain evidence="2">WJC10195</strain>
    </source>
</reference>
<sequence length="126" mass="14062">MWTKWTVLFGLRRSTAAHTGLGLDAFIAGHRRGNAVETVAKKSVFATWQIQKHCIPALDTFRTRAAVQTGQTRKPSVTFHLRVAYDPGTATLQNVPAAPLKTAQEKPIQLLNKEEGAQYTWKQHPK</sequence>
<gene>
    <name evidence="2" type="ORF">SKAU_G00007170</name>
</gene>
<dbReference type="EMBL" id="JAINUF010000001">
    <property type="protein sequence ID" value="KAJ8379939.1"/>
    <property type="molecule type" value="Genomic_DNA"/>
</dbReference>
<protein>
    <submittedName>
        <fullName evidence="2">Uncharacterized protein</fullName>
    </submittedName>
</protein>
<feature type="signal peptide" evidence="1">
    <location>
        <begin position="1"/>
        <end position="17"/>
    </location>
</feature>
<keyword evidence="1" id="KW-0732">Signal</keyword>
<organism evidence="2 3">
    <name type="scientific">Synaphobranchus kaupii</name>
    <name type="common">Kaup's arrowtooth eel</name>
    <dbReference type="NCBI Taxonomy" id="118154"/>
    <lineage>
        <taxon>Eukaryota</taxon>
        <taxon>Metazoa</taxon>
        <taxon>Chordata</taxon>
        <taxon>Craniata</taxon>
        <taxon>Vertebrata</taxon>
        <taxon>Euteleostomi</taxon>
        <taxon>Actinopterygii</taxon>
        <taxon>Neopterygii</taxon>
        <taxon>Teleostei</taxon>
        <taxon>Anguilliformes</taxon>
        <taxon>Synaphobranchidae</taxon>
        <taxon>Synaphobranchus</taxon>
    </lineage>
</organism>
<feature type="chain" id="PRO_5040261300" evidence="1">
    <location>
        <begin position="18"/>
        <end position="126"/>
    </location>
</feature>
<proteinExistence type="predicted"/>
<dbReference type="AlphaFoldDB" id="A0A9Q1G994"/>
<evidence type="ECO:0000313" key="3">
    <source>
        <dbReference type="Proteomes" id="UP001152622"/>
    </source>
</evidence>
<evidence type="ECO:0000256" key="1">
    <source>
        <dbReference type="SAM" id="SignalP"/>
    </source>
</evidence>